<protein>
    <submittedName>
        <fullName evidence="1">Uncharacterized protein</fullName>
    </submittedName>
</protein>
<evidence type="ECO:0000313" key="1">
    <source>
        <dbReference type="EMBL" id="VVO35446.1"/>
    </source>
</evidence>
<evidence type="ECO:0000313" key="2">
    <source>
        <dbReference type="Proteomes" id="UP000326557"/>
    </source>
</evidence>
<accession>A0A5E7F8J6</accession>
<gene>
    <name evidence="1" type="ORF">PS704_05356</name>
</gene>
<reference evidence="1 2" key="1">
    <citation type="submission" date="2019-09" db="EMBL/GenBank/DDBJ databases">
        <authorList>
            <person name="Chandra G."/>
            <person name="Truman W A."/>
        </authorList>
    </citation>
    <scope>NUCLEOTIDE SEQUENCE [LARGE SCALE GENOMIC DNA]</scope>
    <source>
        <strain evidence="1">PS704</strain>
    </source>
</reference>
<name>A0A5E7F8J6_PSEFL</name>
<organism evidence="1 2">
    <name type="scientific">Pseudomonas fluorescens</name>
    <dbReference type="NCBI Taxonomy" id="294"/>
    <lineage>
        <taxon>Bacteria</taxon>
        <taxon>Pseudomonadati</taxon>
        <taxon>Pseudomonadota</taxon>
        <taxon>Gammaproteobacteria</taxon>
        <taxon>Pseudomonadales</taxon>
        <taxon>Pseudomonadaceae</taxon>
        <taxon>Pseudomonas</taxon>
    </lineage>
</organism>
<sequence>MGAHADTDDRDLGDLDVANDFTGTDLASGVFQHGLRGLEVVAVHGEGEVGGVIVRNVLHDHVDFDVRGADRAENLECNARGVWHATDGQLGFIAIESDAGNDRLFHGFLFINSNEGARTLLEAVQYAQRNVVFAGEFHRTDLQHLGTEAGHFQHLFEGNLVQALGHGHHTRVGGVDAVDVGVDLAFVSLQGCRQCHTGGVGAATTEGGDVAVLVDALETGDNDHATCFQITANLLVINLQDTRFIVRAVRQNPYLIAGVGHRWHAALDQRHGQQGNRHLLTGGDDHIQLTRNRLAVATDLLGQIDQTVGFAAHCRQHNHQVIASIAEFLNLVGDLLDSLDSADRGASKFLYDQSHFKAASAHEGRPNNHSNSVPARH</sequence>
<dbReference type="EMBL" id="CABVHP010000024">
    <property type="protein sequence ID" value="VVO35446.1"/>
    <property type="molecule type" value="Genomic_DNA"/>
</dbReference>
<proteinExistence type="predicted"/>
<dbReference type="Proteomes" id="UP000326557">
    <property type="component" value="Unassembled WGS sequence"/>
</dbReference>
<dbReference type="AlphaFoldDB" id="A0A5E7F8J6"/>